<feature type="region of interest" description="Disordered" evidence="1">
    <location>
        <begin position="219"/>
        <end position="242"/>
    </location>
</feature>
<feature type="region of interest" description="Disordered" evidence="1">
    <location>
        <begin position="376"/>
        <end position="399"/>
    </location>
</feature>
<feature type="region of interest" description="Disordered" evidence="1">
    <location>
        <begin position="552"/>
        <end position="592"/>
    </location>
</feature>
<feature type="compositionally biased region" description="Basic and acidic residues" evidence="1">
    <location>
        <begin position="131"/>
        <end position="152"/>
    </location>
</feature>
<proteinExistence type="predicted"/>
<feature type="region of interest" description="Disordered" evidence="1">
    <location>
        <begin position="131"/>
        <end position="186"/>
    </location>
</feature>
<accession>A0A8J2L5C3</accession>
<evidence type="ECO:0000313" key="2">
    <source>
        <dbReference type="EMBL" id="CAG7828196.1"/>
    </source>
</evidence>
<feature type="compositionally biased region" description="Polar residues" evidence="1">
    <location>
        <begin position="473"/>
        <end position="511"/>
    </location>
</feature>
<organism evidence="2 3">
    <name type="scientific">Allacma fusca</name>
    <dbReference type="NCBI Taxonomy" id="39272"/>
    <lineage>
        <taxon>Eukaryota</taxon>
        <taxon>Metazoa</taxon>
        <taxon>Ecdysozoa</taxon>
        <taxon>Arthropoda</taxon>
        <taxon>Hexapoda</taxon>
        <taxon>Collembola</taxon>
        <taxon>Symphypleona</taxon>
        <taxon>Sminthuridae</taxon>
        <taxon>Allacma</taxon>
    </lineage>
</organism>
<name>A0A8J2L5C3_9HEXA</name>
<sequence>MLKKSQNQEGKRASLSAADQNSSTPKNPQLFTPPSVSSASASGDDDEQSAEDDDELSSSVSQGVAPVLKFDCRQTGKRVKSPSCSDPGSQDAEKSKPCKLRSRSAKKQCPTHVKEDITIIKEIEPGFSEDISRSEVVDNPTKHAESDIDSLRIEPQNLDPDNNEVAHASSNSKRSRGEKDTSANTDLTLINSGSHISVKNAKCVSKGMLTSAVVIAGSKPKSRSPANQKHGTGVALTKKRNRNFNQQINMVSKGSTKSINVNMSSGKTKGKTTGNQTQVRPLRSHAAQANTSTPGDSLTKTLSKIPLGKSFSRNKAQSNVAADSESNVLSSRKASERNYNLKLDSKALVKGGTTTLKDKWRKQTLHVRPVDSDDEWLGLGRQKAGPQHRKSSAGNGKVAFNSNDMIMTKIKGPASVRPPMLSAKSKTVTIVKMKKIESVRKGLKNSNNENSLNTTTNDELPGRPTTHLKGTYKSGQNQSVRKTSPSRVATSANSKSRHSNSVAGTRQSKVSSIERPKSANDAMVFLREKILAQENDRRKSKFLLDNRNRGRHFSRIEGGTSSNDGRSRSSRNKSMKTFRRVRRRSRSMSPNGPSIATEFSKFNFLKVPIIWSFGLTHISINKNVQEVLETIKRRNAFHEINLDLEILKWKTTPGFVKYSESVLEPSNFHDAIVFRASKILRKGSSLGMDSEKVPLTASEICQLLKLAILTAQVNINPRGYILKNFPTSTEEGIEFELLFYPSTAGLYFLNNHWSKSRALPPDVYQMNNFSRIHGYSEYEVEKAADHFGSKTIKVSNAEDLHGKRVHDVVFLLQFHINGDSEALKALAEKNRRINAALRRSKRSKASNVINGSREEYEKLVLSSKKMETIHGYDI</sequence>
<reference evidence="2" key="1">
    <citation type="submission" date="2021-06" db="EMBL/GenBank/DDBJ databases">
        <authorList>
            <person name="Hodson N. C."/>
            <person name="Mongue J. A."/>
            <person name="Jaron S. K."/>
        </authorList>
    </citation>
    <scope>NUCLEOTIDE SEQUENCE</scope>
</reference>
<keyword evidence="3" id="KW-1185">Reference proteome</keyword>
<feature type="compositionally biased region" description="Low complexity" evidence="1">
    <location>
        <begin position="445"/>
        <end position="459"/>
    </location>
</feature>
<evidence type="ECO:0000313" key="3">
    <source>
        <dbReference type="Proteomes" id="UP000708208"/>
    </source>
</evidence>
<feature type="region of interest" description="Disordered" evidence="1">
    <location>
        <begin position="257"/>
        <end position="278"/>
    </location>
</feature>
<feature type="region of interest" description="Disordered" evidence="1">
    <location>
        <begin position="1"/>
        <end position="112"/>
    </location>
</feature>
<feature type="compositionally biased region" description="Acidic residues" evidence="1">
    <location>
        <begin position="43"/>
        <end position="56"/>
    </location>
</feature>
<comment type="caution">
    <text evidence="2">The sequence shown here is derived from an EMBL/GenBank/DDBJ whole genome shotgun (WGS) entry which is preliminary data.</text>
</comment>
<dbReference type="AlphaFoldDB" id="A0A8J2L5C3"/>
<protein>
    <submittedName>
        <fullName evidence="2">Uncharacterized protein</fullName>
    </submittedName>
</protein>
<feature type="compositionally biased region" description="Basic residues" evidence="1">
    <location>
        <begin position="97"/>
        <end position="106"/>
    </location>
</feature>
<feature type="region of interest" description="Disordered" evidence="1">
    <location>
        <begin position="441"/>
        <end position="516"/>
    </location>
</feature>
<feature type="compositionally biased region" description="Basic residues" evidence="1">
    <location>
        <begin position="568"/>
        <end position="586"/>
    </location>
</feature>
<evidence type="ECO:0000256" key="1">
    <source>
        <dbReference type="SAM" id="MobiDB-lite"/>
    </source>
</evidence>
<feature type="compositionally biased region" description="Polar residues" evidence="1">
    <location>
        <begin position="287"/>
        <end position="302"/>
    </location>
</feature>
<gene>
    <name evidence="2" type="ORF">AFUS01_LOCUS38141</name>
</gene>
<dbReference type="Proteomes" id="UP000708208">
    <property type="component" value="Unassembled WGS sequence"/>
</dbReference>
<feature type="region of interest" description="Disordered" evidence="1">
    <location>
        <begin position="283"/>
        <end position="302"/>
    </location>
</feature>
<feature type="compositionally biased region" description="Polar residues" evidence="1">
    <location>
        <begin position="17"/>
        <end position="34"/>
    </location>
</feature>
<dbReference type="EMBL" id="CAJVCH010546482">
    <property type="protein sequence ID" value="CAG7828196.1"/>
    <property type="molecule type" value="Genomic_DNA"/>
</dbReference>